<evidence type="ECO:0000313" key="2">
    <source>
        <dbReference type="EMBL" id="BEI89844.1"/>
    </source>
</evidence>
<dbReference type="EMBL" id="AP028213">
    <property type="protein sequence ID" value="BEI89844.1"/>
    <property type="molecule type" value="Genomic_DNA"/>
</dbReference>
<dbReference type="SUPFAM" id="SSF54427">
    <property type="entry name" value="NTF2-like"/>
    <property type="match status" value="1"/>
</dbReference>
<accession>A0AA48I269</accession>
<dbReference type="Pfam" id="PF12680">
    <property type="entry name" value="SnoaL_2"/>
    <property type="match status" value="1"/>
</dbReference>
<dbReference type="Gene3D" id="3.10.450.50">
    <property type="match status" value="1"/>
</dbReference>
<dbReference type="RefSeq" id="XP_060455110.1">
    <property type="nucleotide sequence ID" value="XM_060598303.1"/>
</dbReference>
<evidence type="ECO:0000313" key="3">
    <source>
        <dbReference type="Proteomes" id="UP001233271"/>
    </source>
</evidence>
<name>A0AA48I269_9TREE</name>
<dbReference type="KEGG" id="ccac:CcaHIS019_0212060"/>
<feature type="domain" description="SnoaL-like" evidence="1">
    <location>
        <begin position="11"/>
        <end position="114"/>
    </location>
</feature>
<protein>
    <recommendedName>
        <fullName evidence="1">SnoaL-like domain-containing protein</fullName>
    </recommendedName>
</protein>
<dbReference type="InterPro" id="IPR032710">
    <property type="entry name" value="NTF2-like_dom_sf"/>
</dbReference>
<dbReference type="GeneID" id="85493715"/>
<evidence type="ECO:0000259" key="1">
    <source>
        <dbReference type="Pfam" id="PF12680"/>
    </source>
</evidence>
<keyword evidence="3" id="KW-1185">Reference proteome</keyword>
<dbReference type="Proteomes" id="UP001233271">
    <property type="component" value="Chromosome 2"/>
</dbReference>
<gene>
    <name evidence="2" type="ORF">CcaverHIS019_0212060</name>
</gene>
<organism evidence="2 3">
    <name type="scientific">Cutaneotrichosporon cavernicola</name>
    <dbReference type="NCBI Taxonomy" id="279322"/>
    <lineage>
        <taxon>Eukaryota</taxon>
        <taxon>Fungi</taxon>
        <taxon>Dikarya</taxon>
        <taxon>Basidiomycota</taxon>
        <taxon>Agaricomycotina</taxon>
        <taxon>Tremellomycetes</taxon>
        <taxon>Trichosporonales</taxon>
        <taxon>Trichosporonaceae</taxon>
        <taxon>Cutaneotrichosporon</taxon>
    </lineage>
</organism>
<reference evidence="2" key="1">
    <citation type="journal article" date="2023" name="BMC Genomics">
        <title>Chromosome-level genome assemblies of Cutaneotrichosporon spp. (Trichosporonales, Basidiomycota) reveal imbalanced evolution between nucleotide sequences and chromosome synteny.</title>
        <authorList>
            <person name="Kobayashi Y."/>
            <person name="Kayamori A."/>
            <person name="Aoki K."/>
            <person name="Shiwa Y."/>
            <person name="Matsutani M."/>
            <person name="Fujita N."/>
            <person name="Sugita T."/>
            <person name="Iwasaki W."/>
            <person name="Tanaka N."/>
            <person name="Takashima M."/>
        </authorList>
    </citation>
    <scope>NUCLEOTIDE SEQUENCE</scope>
    <source>
        <strain evidence="2">HIS019</strain>
    </source>
</reference>
<proteinExistence type="predicted"/>
<sequence>MTVPAQIQSFVTDFYAKSDARNKAAWVDCFTPDANLDLAGKVVKGSEGIGKVCDGVWEGLNRRQHNIKGVYVNPAVEGDAVVLGTIDMDRKDGVEIRGVEWGGRMQFKDGKLADYRVWLIPATKSG</sequence>
<dbReference type="AlphaFoldDB" id="A0AA48I269"/>
<dbReference type="InterPro" id="IPR037401">
    <property type="entry name" value="SnoaL-like"/>
</dbReference>